<dbReference type="GO" id="GO:0007015">
    <property type="term" value="P:actin filament organization"/>
    <property type="evidence" value="ECO:0007669"/>
    <property type="project" value="TreeGrafter"/>
</dbReference>
<keyword evidence="3" id="KW-0963">Cytoplasm</keyword>
<comment type="catalytic activity">
    <reaction evidence="11">
        <text>L-threonyl-[protein] + ATP = O-phospho-L-threonyl-[protein] + ADP + H(+)</text>
        <dbReference type="Rhea" id="RHEA:46608"/>
        <dbReference type="Rhea" id="RHEA-COMP:11060"/>
        <dbReference type="Rhea" id="RHEA-COMP:11605"/>
        <dbReference type="ChEBI" id="CHEBI:15378"/>
        <dbReference type="ChEBI" id="CHEBI:30013"/>
        <dbReference type="ChEBI" id="CHEBI:30616"/>
        <dbReference type="ChEBI" id="CHEBI:61977"/>
        <dbReference type="ChEBI" id="CHEBI:456216"/>
        <dbReference type="EC" id="2.7.11.1"/>
    </reaction>
</comment>
<dbReference type="OMA" id="QEFNYVQ"/>
<dbReference type="KEGG" id="ndi:NDAI_0B03560"/>
<evidence type="ECO:0000256" key="9">
    <source>
        <dbReference type="ARBA" id="ARBA00022840"/>
    </source>
</evidence>
<keyword evidence="17" id="KW-1185">Reference proteome</keyword>
<keyword evidence="8" id="KW-0418">Kinase</keyword>
<keyword evidence="9" id="KW-0067">ATP-binding</keyword>
<dbReference type="FunFam" id="1.10.510.10:FF:000441">
    <property type="entry name" value="Serine/threonine protein kinase"/>
    <property type="match status" value="1"/>
</dbReference>
<dbReference type="eggNOG" id="KOG1989">
    <property type="taxonomic scope" value="Eukaryota"/>
</dbReference>
<dbReference type="SMART" id="SM00220">
    <property type="entry name" value="S_TKc"/>
    <property type="match status" value="1"/>
</dbReference>
<keyword evidence="5" id="KW-0597">Phosphoprotein</keyword>
<feature type="region of interest" description="Disordered" evidence="14">
    <location>
        <begin position="532"/>
        <end position="575"/>
    </location>
</feature>
<keyword evidence="10" id="KW-0206">Cytoskeleton</keyword>
<reference evidence="16 17" key="1">
    <citation type="journal article" date="2011" name="Proc. Natl. Acad. Sci. U.S.A.">
        <title>Evolutionary erosion of yeast sex chromosomes by mating-type switching accidents.</title>
        <authorList>
            <person name="Gordon J.L."/>
            <person name="Armisen D."/>
            <person name="Proux-Wera E."/>
            <person name="Oheigeartaigh S.S."/>
            <person name="Byrne K.P."/>
            <person name="Wolfe K.H."/>
        </authorList>
    </citation>
    <scope>NUCLEOTIDE SEQUENCE [LARGE SCALE GENOMIC DNA]</scope>
    <source>
        <strain evidence="17">ATCC 10597 / BCRC 20456 / CBS 421 / NBRC 0211 / NRRL Y-12639</strain>
    </source>
</reference>
<evidence type="ECO:0000256" key="3">
    <source>
        <dbReference type="ARBA" id="ARBA00022490"/>
    </source>
</evidence>
<feature type="region of interest" description="Disordered" evidence="14">
    <location>
        <begin position="688"/>
        <end position="714"/>
    </location>
</feature>
<dbReference type="HOGENOM" id="CLU_011638_2_0_1"/>
<dbReference type="GeneID" id="11497495"/>
<dbReference type="Gene3D" id="1.10.510.10">
    <property type="entry name" value="Transferase(Phosphotransferase) domain 1"/>
    <property type="match status" value="1"/>
</dbReference>
<accession>G0W6H9</accession>
<evidence type="ECO:0000256" key="6">
    <source>
        <dbReference type="ARBA" id="ARBA00022679"/>
    </source>
</evidence>
<dbReference type="InterPro" id="IPR000719">
    <property type="entry name" value="Prot_kinase_dom"/>
</dbReference>
<evidence type="ECO:0000256" key="13">
    <source>
        <dbReference type="ARBA" id="ARBA00065090"/>
    </source>
</evidence>
<evidence type="ECO:0000256" key="2">
    <source>
        <dbReference type="ARBA" id="ARBA00012513"/>
    </source>
</evidence>
<evidence type="ECO:0000313" key="17">
    <source>
        <dbReference type="Proteomes" id="UP000000689"/>
    </source>
</evidence>
<dbReference type="PANTHER" id="PTHR22967">
    <property type="entry name" value="SERINE/THREONINE PROTEIN KINASE"/>
    <property type="match status" value="1"/>
</dbReference>
<dbReference type="AlphaFoldDB" id="G0W6H9"/>
<evidence type="ECO:0000256" key="11">
    <source>
        <dbReference type="ARBA" id="ARBA00047899"/>
    </source>
</evidence>
<feature type="compositionally biased region" description="Low complexity" evidence="14">
    <location>
        <begin position="539"/>
        <end position="558"/>
    </location>
</feature>
<dbReference type="GO" id="GO:0031333">
    <property type="term" value="P:negative regulation of protein-containing complex assembly"/>
    <property type="evidence" value="ECO:0007669"/>
    <property type="project" value="EnsemblFungi"/>
</dbReference>
<dbReference type="InterPro" id="IPR011009">
    <property type="entry name" value="Kinase-like_dom_sf"/>
</dbReference>
<keyword evidence="4" id="KW-0723">Serine/threonine-protein kinase</keyword>
<comment type="subcellular location">
    <subcellularLocation>
        <location evidence="1">Cytoplasm</location>
        <location evidence="1">Cytoskeleton</location>
        <location evidence="1">Actin patch</location>
    </subcellularLocation>
</comment>
<dbReference type="GO" id="GO:0120133">
    <property type="term" value="P:negative regulation of actin cortical patch assembly"/>
    <property type="evidence" value="ECO:0007669"/>
    <property type="project" value="EnsemblFungi"/>
</dbReference>
<evidence type="ECO:0000256" key="1">
    <source>
        <dbReference type="ARBA" id="ARBA00004134"/>
    </source>
</evidence>
<proteinExistence type="predicted"/>
<name>G0W6H9_NAUDC</name>
<dbReference type="GO" id="GO:0004674">
    <property type="term" value="F:protein serine/threonine kinase activity"/>
    <property type="evidence" value="ECO:0007669"/>
    <property type="project" value="UniProtKB-KW"/>
</dbReference>
<dbReference type="OrthoDB" id="2018507at2759"/>
<dbReference type="GO" id="GO:0000147">
    <property type="term" value="P:actin cortical patch assembly"/>
    <property type="evidence" value="ECO:0007669"/>
    <property type="project" value="EnsemblFungi"/>
</dbReference>
<evidence type="ECO:0000256" key="5">
    <source>
        <dbReference type="ARBA" id="ARBA00022553"/>
    </source>
</evidence>
<dbReference type="GO" id="GO:0005524">
    <property type="term" value="F:ATP binding"/>
    <property type="evidence" value="ECO:0007669"/>
    <property type="project" value="UniProtKB-KW"/>
</dbReference>
<evidence type="ECO:0000256" key="10">
    <source>
        <dbReference type="ARBA" id="ARBA00023212"/>
    </source>
</evidence>
<sequence>MNQPNIPLYPNGTLLTVGTHRALIKKYLTSGGFAQIYAVEITPVDTYSKSNVACLKRVIVPTKSGLNTLRAEVDAMKLLKNNRHVVSYIDSNAVKSAFNNGSYEVLLLMEYCEGGGLIDFMNSRLQNRLSEAEILNILSQTAQGVANMHALQPVLLHRDIKIENVLRSGNGEFKLCDFGSVCGYIRPPRNQQELSYVQHDILKNTTAQYRCPEMLDLYRGLPIDEKSDIWALGVFLYKLCYYTTPFEKTGENAILHSKFQYPAFPIYSDRLKNLIRVMLSENPTKRPNICELLEEISSIQGVPCPIQNFYLIRAQQLANQIQLQRQTTVPKIATAQPIQQLNARTQTMPIINTKANTSLVTPITVPVLSENTRLPALELDIKVPQFSPSLDKDMYMKLHPFQKSGTLLTPSKTASVSPIRRYISRSPSRDNTNYDIQRRRTSQYDHDQNQSNYMGRSLSRTSSIKSTSALSFEGNLQGNNTGDSFAQKFTNKIKRVVTGESRNASPIRSRQDTGGSVRSAFGAIRGAFTGSMRAPSLDNNTNNSMHNNSNNNTSRNSSYGRHNIITNPIKEEDSRNMTKAKLAKRHTMPPGMLYDLENLEIENEGYHASEYYRSHSPTKPFVTKTTRDNIQQRVQNLLSESEQPMERNNIDTHHTNAVSHSMIPRNLNSREKDSLRYSSVVINPLEDIGSSPKKAPPLPFKPHHLRPKPPPKPTYLSKMFSKERISSTATEQLVTLDVDTLERDFRKRFPSTLENR</sequence>
<evidence type="ECO:0000313" key="16">
    <source>
        <dbReference type="EMBL" id="CCD23390.1"/>
    </source>
</evidence>
<dbReference type="EMBL" id="HE580268">
    <property type="protein sequence ID" value="CCD23390.1"/>
    <property type="molecule type" value="Genomic_DNA"/>
</dbReference>
<comment type="subunit">
    <text evidence="13">Interacts with ABP1, which is required for proper actin patch localization.</text>
</comment>
<keyword evidence="7" id="KW-0547">Nucleotide-binding</keyword>
<evidence type="ECO:0000256" key="7">
    <source>
        <dbReference type="ARBA" id="ARBA00022741"/>
    </source>
</evidence>
<dbReference type="STRING" id="1071378.G0W6H9"/>
<comment type="catalytic activity">
    <reaction evidence="12">
        <text>L-seryl-[protein] + ATP = O-phospho-L-seryl-[protein] + ADP + H(+)</text>
        <dbReference type="Rhea" id="RHEA:17989"/>
        <dbReference type="Rhea" id="RHEA-COMP:9863"/>
        <dbReference type="Rhea" id="RHEA-COMP:11604"/>
        <dbReference type="ChEBI" id="CHEBI:15378"/>
        <dbReference type="ChEBI" id="CHEBI:29999"/>
        <dbReference type="ChEBI" id="CHEBI:30616"/>
        <dbReference type="ChEBI" id="CHEBI:83421"/>
        <dbReference type="ChEBI" id="CHEBI:456216"/>
        <dbReference type="EC" id="2.7.11.1"/>
    </reaction>
</comment>
<dbReference type="GO" id="GO:0030479">
    <property type="term" value="C:actin cortical patch"/>
    <property type="evidence" value="ECO:0007669"/>
    <property type="project" value="UniProtKB-SubCell"/>
</dbReference>
<feature type="domain" description="Protein kinase" evidence="15">
    <location>
        <begin position="22"/>
        <end position="310"/>
    </location>
</feature>
<evidence type="ECO:0000256" key="4">
    <source>
        <dbReference type="ARBA" id="ARBA00022527"/>
    </source>
</evidence>
<evidence type="ECO:0000259" key="15">
    <source>
        <dbReference type="PROSITE" id="PS50011"/>
    </source>
</evidence>
<evidence type="ECO:0000256" key="12">
    <source>
        <dbReference type="ARBA" id="ARBA00048679"/>
    </source>
</evidence>
<dbReference type="Pfam" id="PF00069">
    <property type="entry name" value="Pkinase"/>
    <property type="match status" value="1"/>
</dbReference>
<dbReference type="Proteomes" id="UP000000689">
    <property type="component" value="Chromosome 2"/>
</dbReference>
<evidence type="ECO:0000256" key="14">
    <source>
        <dbReference type="SAM" id="MobiDB-lite"/>
    </source>
</evidence>
<dbReference type="CDD" id="cd14037">
    <property type="entry name" value="STKc_NAK_like"/>
    <property type="match status" value="1"/>
</dbReference>
<dbReference type="SUPFAM" id="SSF56112">
    <property type="entry name" value="Protein kinase-like (PK-like)"/>
    <property type="match status" value="1"/>
</dbReference>
<dbReference type="PROSITE" id="PS50011">
    <property type="entry name" value="PROTEIN_KINASE_DOM"/>
    <property type="match status" value="1"/>
</dbReference>
<organism evidence="16 17">
    <name type="scientific">Naumovozyma dairenensis (strain ATCC 10597 / BCRC 20456 / CBS 421 / NBRC 0211 / NRRL Y-12639)</name>
    <name type="common">Saccharomyces dairenensis</name>
    <dbReference type="NCBI Taxonomy" id="1071378"/>
    <lineage>
        <taxon>Eukaryota</taxon>
        <taxon>Fungi</taxon>
        <taxon>Dikarya</taxon>
        <taxon>Ascomycota</taxon>
        <taxon>Saccharomycotina</taxon>
        <taxon>Saccharomycetes</taxon>
        <taxon>Saccharomycetales</taxon>
        <taxon>Saccharomycetaceae</taxon>
        <taxon>Naumovozyma</taxon>
    </lineage>
</organism>
<evidence type="ECO:0000256" key="8">
    <source>
        <dbReference type="ARBA" id="ARBA00022777"/>
    </source>
</evidence>
<dbReference type="RefSeq" id="XP_003668633.1">
    <property type="nucleotide sequence ID" value="XM_003668585.1"/>
</dbReference>
<protein>
    <recommendedName>
        <fullName evidence="2">non-specific serine/threonine protein kinase</fullName>
        <ecNumber evidence="2">2.7.11.1</ecNumber>
    </recommendedName>
</protein>
<gene>
    <name evidence="16" type="primary">NDAI0B03560</name>
    <name evidence="16" type="ordered locus">NDAI_0B03560</name>
</gene>
<dbReference type="EC" id="2.7.11.1" evidence="2"/>
<dbReference type="GO" id="GO:1900186">
    <property type="term" value="P:negative regulation of clathrin-dependent endocytosis"/>
    <property type="evidence" value="ECO:0007669"/>
    <property type="project" value="EnsemblFungi"/>
</dbReference>
<keyword evidence="6" id="KW-0808">Transferase</keyword>
<dbReference type="PANTHER" id="PTHR22967:SF57">
    <property type="entry name" value="AUXILIN, ISOFORM A-RELATED"/>
    <property type="match status" value="1"/>
</dbReference>